<name>A0ABQ4U3F0_9HYPH</name>
<sequence>MAEPQEIILPLLREMRAEMRDGFSRIDLKLEQHDGRFDKLEPRFDNLRQAVSGKSVLGRYAAAEVEERLEALERRMEALETRS</sequence>
<dbReference type="Proteomes" id="UP001055057">
    <property type="component" value="Unassembled WGS sequence"/>
</dbReference>
<gene>
    <name evidence="1" type="ORF">MPOCJGCO_3922</name>
</gene>
<reference evidence="1" key="1">
    <citation type="journal article" date="2021" name="Front. Microbiol.">
        <title>Comprehensive Comparative Genomics and Phenotyping of Methylobacterium Species.</title>
        <authorList>
            <person name="Alessa O."/>
            <person name="Ogura Y."/>
            <person name="Fujitani Y."/>
            <person name="Takami H."/>
            <person name="Hayashi T."/>
            <person name="Sahin N."/>
            <person name="Tani A."/>
        </authorList>
    </citation>
    <scope>NUCLEOTIDE SEQUENCE</scope>
    <source>
        <strain evidence="1">DSM 23632</strain>
    </source>
</reference>
<evidence type="ECO:0000313" key="1">
    <source>
        <dbReference type="EMBL" id="GJE61796.1"/>
    </source>
</evidence>
<organism evidence="1 2">
    <name type="scientific">Methylobacterium trifolii</name>
    <dbReference type="NCBI Taxonomy" id="1003092"/>
    <lineage>
        <taxon>Bacteria</taxon>
        <taxon>Pseudomonadati</taxon>
        <taxon>Pseudomonadota</taxon>
        <taxon>Alphaproteobacteria</taxon>
        <taxon>Hyphomicrobiales</taxon>
        <taxon>Methylobacteriaceae</taxon>
        <taxon>Methylobacterium</taxon>
    </lineage>
</organism>
<proteinExistence type="predicted"/>
<protein>
    <submittedName>
        <fullName evidence="1">Uncharacterized protein</fullName>
    </submittedName>
</protein>
<accession>A0ABQ4U3F0</accession>
<dbReference type="EMBL" id="BPRB01000245">
    <property type="protein sequence ID" value="GJE61796.1"/>
    <property type="molecule type" value="Genomic_DNA"/>
</dbReference>
<keyword evidence="2" id="KW-1185">Reference proteome</keyword>
<reference evidence="1" key="2">
    <citation type="submission" date="2021-08" db="EMBL/GenBank/DDBJ databases">
        <authorList>
            <person name="Tani A."/>
            <person name="Ola A."/>
            <person name="Ogura Y."/>
            <person name="Katsura K."/>
            <person name="Hayashi T."/>
        </authorList>
    </citation>
    <scope>NUCLEOTIDE SEQUENCE</scope>
    <source>
        <strain evidence="1">DSM 23632</strain>
    </source>
</reference>
<evidence type="ECO:0000313" key="2">
    <source>
        <dbReference type="Proteomes" id="UP001055057"/>
    </source>
</evidence>
<comment type="caution">
    <text evidence="1">The sequence shown here is derived from an EMBL/GenBank/DDBJ whole genome shotgun (WGS) entry which is preliminary data.</text>
</comment>
<dbReference type="RefSeq" id="WP_238184355.1">
    <property type="nucleotide sequence ID" value="NZ_BPRB01000245.1"/>
</dbReference>